<sequence length="103" mass="11639">MVLSNKVKISLSWLFLTAFMLIKVAGLHSLTHQDDLKHTKTCMWCHLSGTDNNTLLLVSEAIFDLQEVVPQDITITNNNYNSLASEKTPVCLIYNKPPPFYTV</sequence>
<dbReference type="STRING" id="579105.SAMN04488096_103338"/>
<dbReference type="Proteomes" id="UP000184225">
    <property type="component" value="Unassembled WGS sequence"/>
</dbReference>
<dbReference type="AlphaFoldDB" id="A0A1M6D7E0"/>
<evidence type="ECO:0000313" key="2">
    <source>
        <dbReference type="Proteomes" id="UP000184225"/>
    </source>
</evidence>
<organism evidence="1 2">
    <name type="scientific">Mesonia phycicola</name>
    <dbReference type="NCBI Taxonomy" id="579105"/>
    <lineage>
        <taxon>Bacteria</taxon>
        <taxon>Pseudomonadati</taxon>
        <taxon>Bacteroidota</taxon>
        <taxon>Flavobacteriia</taxon>
        <taxon>Flavobacteriales</taxon>
        <taxon>Flavobacteriaceae</taxon>
        <taxon>Mesonia</taxon>
    </lineage>
</organism>
<proteinExistence type="predicted"/>
<protein>
    <submittedName>
        <fullName evidence="1">Uncharacterized protein</fullName>
    </submittedName>
</protein>
<keyword evidence="2" id="KW-1185">Reference proteome</keyword>
<name>A0A1M6D7E0_9FLAO</name>
<accession>A0A1M6D7E0</accession>
<dbReference type="EMBL" id="FQYY01000003">
    <property type="protein sequence ID" value="SHI69109.1"/>
    <property type="molecule type" value="Genomic_DNA"/>
</dbReference>
<reference evidence="1 2" key="1">
    <citation type="submission" date="2016-11" db="EMBL/GenBank/DDBJ databases">
        <authorList>
            <person name="Jaros S."/>
            <person name="Januszkiewicz K."/>
            <person name="Wedrychowicz H."/>
        </authorList>
    </citation>
    <scope>NUCLEOTIDE SEQUENCE [LARGE SCALE GENOMIC DNA]</scope>
    <source>
        <strain evidence="1 2">DSM 21425</strain>
    </source>
</reference>
<gene>
    <name evidence="1" type="ORF">SAMN04488096_103338</name>
</gene>
<evidence type="ECO:0000313" key="1">
    <source>
        <dbReference type="EMBL" id="SHI69109.1"/>
    </source>
</evidence>